<feature type="compositionally biased region" description="Low complexity" evidence="1">
    <location>
        <begin position="548"/>
        <end position="567"/>
    </location>
</feature>
<keyword evidence="2" id="KW-0732">Signal</keyword>
<accession>A0A4S4L1G9</accession>
<sequence length="672" mass="73095">MLLFARVVNAALTLLVLWGAVRGIRLGGNYIPAPHPFIAFGSYTHSNITSYLTDTFKGYFISDTGAAALNPTTQQPNFGAHYSTSIEPTDKALFVSAVKMDIVFIESLDLDLADAKPNTVALTLDAISIDPATQSWNPDPFYRLWYCIGEEALFSNDATVAVIEVLASTSTVTLIETSSDLDPIISEAALTSISQLPVSEFAHELPKTVKEDKVIEHTDSDLEIAVSRSQLASSSRLGIISLMVSDLERNYTTVTTPYIDRAETDLKFVLNPHLHDSCREASNPEVCIATVFFMFGFLTWPLLHIMRAAIKLVVSISKKTIKPASTALVCLRRLLLALESFQFKHVLHKFADLRNNPGDIREASRISLILLRVGNKLKTARFDTITSMRKSSGHTTESSRGRLADTCSGNLQRGLDTASVGDKVFAQFMGSSSMTQFVMIILRKSFKIPMLANVNLEAKMKMLMNGVYACLSRNPTEKSIALVASDSSPGLTKKSDTKSSGLLVLSSSSSEFRRSSSSETCDWSSMTYDLSNSTNDADDEASVSNAGESTTLDSESSYSSAISEMPSHAGTSDMTSITLSPAHLCRTVIVYSPSPLLLNSTTGIVGSSPPSNERSAEQSDNTLMPVSTSELSGFVAWKAMQAQKFESFEKWKMRHVLDRAEETATAGVNTGL</sequence>
<evidence type="ECO:0000313" key="4">
    <source>
        <dbReference type="Proteomes" id="UP000308199"/>
    </source>
</evidence>
<proteinExistence type="predicted"/>
<evidence type="ECO:0000313" key="3">
    <source>
        <dbReference type="EMBL" id="THH05146.1"/>
    </source>
</evidence>
<evidence type="ECO:0000256" key="2">
    <source>
        <dbReference type="SAM" id="SignalP"/>
    </source>
</evidence>
<gene>
    <name evidence="3" type="ORF">EW145_g5007</name>
</gene>
<organism evidence="3 4">
    <name type="scientific">Phellinidium pouzarii</name>
    <dbReference type="NCBI Taxonomy" id="167371"/>
    <lineage>
        <taxon>Eukaryota</taxon>
        <taxon>Fungi</taxon>
        <taxon>Dikarya</taxon>
        <taxon>Basidiomycota</taxon>
        <taxon>Agaricomycotina</taxon>
        <taxon>Agaricomycetes</taxon>
        <taxon>Hymenochaetales</taxon>
        <taxon>Hymenochaetaceae</taxon>
        <taxon>Phellinidium</taxon>
    </lineage>
</organism>
<protein>
    <submittedName>
        <fullName evidence="3">Uncharacterized protein</fullName>
    </submittedName>
</protein>
<feature type="signal peptide" evidence="2">
    <location>
        <begin position="1"/>
        <end position="23"/>
    </location>
</feature>
<dbReference type="AlphaFoldDB" id="A0A4S4L1G9"/>
<comment type="caution">
    <text evidence="3">The sequence shown here is derived from an EMBL/GenBank/DDBJ whole genome shotgun (WGS) entry which is preliminary data.</text>
</comment>
<dbReference type="Proteomes" id="UP000308199">
    <property type="component" value="Unassembled WGS sequence"/>
</dbReference>
<evidence type="ECO:0000256" key="1">
    <source>
        <dbReference type="SAM" id="MobiDB-lite"/>
    </source>
</evidence>
<name>A0A4S4L1G9_9AGAM</name>
<reference evidence="3 4" key="1">
    <citation type="submission" date="2019-02" db="EMBL/GenBank/DDBJ databases">
        <title>Genome sequencing of the rare red list fungi Phellinidium pouzarii.</title>
        <authorList>
            <person name="Buettner E."/>
            <person name="Kellner H."/>
        </authorList>
    </citation>
    <scope>NUCLEOTIDE SEQUENCE [LARGE SCALE GENOMIC DNA]</scope>
    <source>
        <strain evidence="3 4">DSM 108285</strain>
    </source>
</reference>
<keyword evidence="4" id="KW-1185">Reference proteome</keyword>
<feature type="chain" id="PRO_5020997793" evidence="2">
    <location>
        <begin position="24"/>
        <end position="672"/>
    </location>
</feature>
<dbReference type="EMBL" id="SGPK01000283">
    <property type="protein sequence ID" value="THH05146.1"/>
    <property type="molecule type" value="Genomic_DNA"/>
</dbReference>
<feature type="region of interest" description="Disordered" evidence="1">
    <location>
        <begin position="534"/>
        <end position="574"/>
    </location>
</feature>